<feature type="compositionally biased region" description="Basic residues" evidence="10">
    <location>
        <begin position="1461"/>
        <end position="1472"/>
    </location>
</feature>
<dbReference type="InterPro" id="IPR019787">
    <property type="entry name" value="Znf_PHD-finger"/>
</dbReference>
<feature type="region of interest" description="Disordered" evidence="10">
    <location>
        <begin position="368"/>
        <end position="402"/>
    </location>
</feature>
<dbReference type="SUPFAM" id="SSF57667">
    <property type="entry name" value="beta-beta-alpha zinc fingers"/>
    <property type="match status" value="1"/>
</dbReference>
<feature type="compositionally biased region" description="Acidic residues" evidence="10">
    <location>
        <begin position="1616"/>
        <end position="1626"/>
    </location>
</feature>
<evidence type="ECO:0000313" key="13">
    <source>
        <dbReference type="EMBL" id="JAB55147.1"/>
    </source>
</evidence>
<dbReference type="Gene3D" id="3.30.160.60">
    <property type="entry name" value="Classic Zinc Finger"/>
    <property type="match status" value="2"/>
</dbReference>
<feature type="compositionally biased region" description="Basic and acidic residues" evidence="10">
    <location>
        <begin position="1108"/>
        <end position="1123"/>
    </location>
</feature>
<feature type="compositionally biased region" description="Polar residues" evidence="10">
    <location>
        <begin position="1280"/>
        <end position="1290"/>
    </location>
</feature>
<evidence type="ECO:0000259" key="12">
    <source>
        <dbReference type="PROSITE" id="PS50157"/>
    </source>
</evidence>
<feature type="compositionally biased region" description="Pro residues" evidence="10">
    <location>
        <begin position="857"/>
        <end position="867"/>
    </location>
</feature>
<dbReference type="PROSITE" id="PS01359">
    <property type="entry name" value="ZF_PHD_1"/>
    <property type="match status" value="1"/>
</dbReference>
<feature type="region of interest" description="Disordered" evidence="10">
    <location>
        <begin position="1330"/>
        <end position="1362"/>
    </location>
</feature>
<feature type="compositionally biased region" description="Pro residues" evidence="10">
    <location>
        <begin position="1482"/>
        <end position="1500"/>
    </location>
</feature>
<keyword evidence="7" id="KW-0804">Transcription</keyword>
<dbReference type="InterPro" id="IPR013083">
    <property type="entry name" value="Znf_RING/FYVE/PHD"/>
</dbReference>
<feature type="region of interest" description="Disordered" evidence="10">
    <location>
        <begin position="255"/>
        <end position="356"/>
    </location>
</feature>
<feature type="compositionally biased region" description="Low complexity" evidence="10">
    <location>
        <begin position="156"/>
        <end position="166"/>
    </location>
</feature>
<feature type="region of interest" description="Disordered" evidence="10">
    <location>
        <begin position="738"/>
        <end position="923"/>
    </location>
</feature>
<dbReference type="PANTHER" id="PTHR24399:SF23">
    <property type="entry name" value="C2H2-TYPE DOMAIN-CONTAINING PROTEIN"/>
    <property type="match status" value="1"/>
</dbReference>
<feature type="compositionally biased region" description="Low complexity" evidence="10">
    <location>
        <begin position="338"/>
        <end position="352"/>
    </location>
</feature>
<geneLocation type="mitochondrion" evidence="13"/>
<dbReference type="CDD" id="cd15505">
    <property type="entry name" value="PHD_ING"/>
    <property type="match status" value="1"/>
</dbReference>
<feature type="compositionally biased region" description="Acidic residues" evidence="10">
    <location>
        <begin position="1134"/>
        <end position="1148"/>
    </location>
</feature>
<dbReference type="SMART" id="SM00249">
    <property type="entry name" value="PHD"/>
    <property type="match status" value="1"/>
</dbReference>
<evidence type="ECO:0000256" key="10">
    <source>
        <dbReference type="SAM" id="MobiDB-lite"/>
    </source>
</evidence>
<feature type="compositionally biased region" description="Basic residues" evidence="10">
    <location>
        <begin position="812"/>
        <end position="821"/>
    </location>
</feature>
<evidence type="ECO:0000256" key="4">
    <source>
        <dbReference type="ARBA" id="ARBA00022771"/>
    </source>
</evidence>
<dbReference type="GO" id="GO:0008270">
    <property type="term" value="F:zinc ion binding"/>
    <property type="evidence" value="ECO:0007669"/>
    <property type="project" value="UniProtKB-KW"/>
</dbReference>
<dbReference type="InterPro" id="IPR001965">
    <property type="entry name" value="Znf_PHD"/>
</dbReference>
<dbReference type="PROSITE" id="PS50016">
    <property type="entry name" value="ZF_PHD_2"/>
    <property type="match status" value="1"/>
</dbReference>
<keyword evidence="8" id="KW-0539">Nucleus</keyword>
<proteinExistence type="evidence at transcript level"/>
<keyword evidence="5" id="KW-0862">Zinc</keyword>
<dbReference type="PANTHER" id="PTHR24399">
    <property type="entry name" value="ZINC FINGER AND BTB DOMAIN-CONTAINING"/>
    <property type="match status" value="1"/>
</dbReference>
<feature type="region of interest" description="Disordered" evidence="10">
    <location>
        <begin position="1393"/>
        <end position="1500"/>
    </location>
</feature>
<dbReference type="InterPro" id="IPR036236">
    <property type="entry name" value="Znf_C2H2_sf"/>
</dbReference>
<dbReference type="SMART" id="SM00355">
    <property type="entry name" value="ZnF_C2H2"/>
    <property type="match status" value="8"/>
</dbReference>
<dbReference type="SUPFAM" id="SSF57903">
    <property type="entry name" value="FYVE/PHD zinc finger"/>
    <property type="match status" value="1"/>
</dbReference>
<name>W4VR29_9DIPT</name>
<evidence type="ECO:0000259" key="11">
    <source>
        <dbReference type="PROSITE" id="PS50016"/>
    </source>
</evidence>
<feature type="domain" description="PHD-type" evidence="11">
    <location>
        <begin position="1543"/>
        <end position="1594"/>
    </location>
</feature>
<feature type="region of interest" description="Disordered" evidence="10">
    <location>
        <begin position="143"/>
        <end position="166"/>
    </location>
</feature>
<feature type="compositionally biased region" description="Basic and acidic residues" evidence="10">
    <location>
        <begin position="261"/>
        <end position="273"/>
    </location>
</feature>
<evidence type="ECO:0000256" key="3">
    <source>
        <dbReference type="ARBA" id="ARBA00022737"/>
    </source>
</evidence>
<feature type="compositionally biased region" description="Basic and acidic residues" evidence="10">
    <location>
        <begin position="739"/>
        <end position="750"/>
    </location>
</feature>
<keyword evidence="13" id="KW-0496">Mitochondrion</keyword>
<keyword evidence="2" id="KW-0479">Metal-binding</keyword>
<evidence type="ECO:0000256" key="2">
    <source>
        <dbReference type="ARBA" id="ARBA00022723"/>
    </source>
</evidence>
<feature type="region of interest" description="Disordered" evidence="10">
    <location>
        <begin position="1277"/>
        <end position="1311"/>
    </location>
</feature>
<feature type="compositionally biased region" description="Basic and acidic residues" evidence="10">
    <location>
        <begin position="788"/>
        <end position="798"/>
    </location>
</feature>
<sequence length="1675" mass="187321">STSPSSSSMMKYSVNNVNNNDNLNDNSNFNNNNNNNNNGAVMLFSNNNNNNFNNSSNNNNNNFNENNNTITTTKSTKTTTKNNRNSNNNSNKNSSKNSGGSSSGQSKKMNSMFKDRDKIDLSSSESSLHLYEKLMNGYSLTEATSTPAAKAEETSSEQQPQEQEEAAASPILSNLIQQPVNLPLKYQPNYCNNNEQQQQQQLNGNFVTSSTKIASSSLQASVPTLVDLLNSSQSQPEKLQEAQAEEKETIAANVPTMIEQKPPENENENQQKQEEEEIRLVPKLTVKMPKGFCNTSKIESEEEEEEEEDESSTAAESENEGESGGNIAAAEIDDNSKPPETLLSSEEPPALEMPKEDLAEDKIEEKMDVDEPETVDPLPQPAIESPRPPTPPPEPEPEIPSDGIIVASEDSQLFDLLLDEPLDKICMREFLKICLRSTIPFCLYCNHARKIAVNGKYLALHLIERHRFQATVNSMTAEELLPNTIVTKLKQSLDDLERLYFNLETYDSSWTEEEKSRIVIRKEFECFQCRFMTGVHKELYLHNRKMHLKSILNCLMCRANFYSYSELLCHICPGVSNHVIILDYKFRCCLCNLDDIPSAFRLMVHLRKRHFACDVCLEECFDQSRLSNHVWKHKLHHLCYRCGIAYRNKADIMKHLFWKHGTESILCKKCMQKKWPHVYHFCIPPTMFSCDFCGMAFTKAVAMKVHKRLHSGDAPYPCTEDDCEKKFISRKLLLKHVARHSEPQPLDDGRSPTPTPIEKMDVDTALATSPQAKPMDSTDSNIEPTADDIPKDSEKTAAETKPTSDTAEVKPSSKKSKKKKKKENEKSLVDLMNLPALNLSESDSSDDSDNETMTPPMSAPPSVPPFVPSSLVNELKLSDDDEEDEDNKDAKTDAPQTPEDPDKEEKDKSTDKESTAAADPNKSIIEMWENFKNYQQQQQKSLDIVDGTSTSAGVNDFEDDFDKVPMPSILHVTQSDHDYAMMFKTNKKPNAAASDAAENIPNDILIMDEDGQMQSVGKEEISKSTATTAANRKRKNTTSSSSSSSDSDSSCECGSNCSCSSSSSSGNSSDSSSSDDSDDSDKATTKKQKKSKKKTTEKSTKKIPIVQEKPEEPQPIEIEEKSVPVDPDTLIYESDLETDESETDEDFYDDHPQKLANQLLAEKRRQLMLQTCSMSPVNNYGMIENSRPSTPSLPDELAVVKKKIKVKKKKRDRKISSKHAPPLVPVGTSPLKINIPMKKYEEEIVVPSLLQTEILHMTPAASPTHLPTAIATFPGKITTPRLSTGNSSESDVPLKRSQRSRKPNKFYGYTSDDEDQIKLNSILSVMKPTPPPNLTWSKEDLPSPPLAATTKPKSTKTSTAAVNNYPPIPPVIIRPPTQPPRLVEALKIPTSVPVHHMNPLPNSNRGTDCSDTDDDSSDEGQLHISQTPKTSPPQQLIGPPSLPPLPKLKLTKISGPPTPKQKAKSKRSRPPKVPKTPKTPKSAPPQLPPPSMPVNEPPAFVPSMPDVPKVPPLGSFPRIQSAFFPPNQIRIPAGWRPPREGEKVYCYCRCPYDEVSEMIACDGYDCRIEWFHFECVGIIMPPKGHWYCPECKPKYTNLNEENNRANFLTYLNDEHEHDDDEEEASAGEENPTIENKLQDDSNHMNQSVEQEETEDDDEDEEEDHNELPTQLIVDT</sequence>
<dbReference type="PROSITE" id="PS50157">
    <property type="entry name" value="ZINC_FINGER_C2H2_2"/>
    <property type="match status" value="2"/>
</dbReference>
<feature type="domain" description="C2H2-type" evidence="12">
    <location>
        <begin position="716"/>
        <end position="745"/>
    </location>
</feature>
<evidence type="ECO:0000256" key="6">
    <source>
        <dbReference type="ARBA" id="ARBA00023015"/>
    </source>
</evidence>
<dbReference type="GO" id="GO:0000978">
    <property type="term" value="F:RNA polymerase II cis-regulatory region sequence-specific DNA binding"/>
    <property type="evidence" value="ECO:0007669"/>
    <property type="project" value="TreeGrafter"/>
</dbReference>
<dbReference type="EMBL" id="GANO01004724">
    <property type="protein sequence ID" value="JAB55147.1"/>
    <property type="molecule type" value="mRNA"/>
</dbReference>
<feature type="region of interest" description="Disordered" evidence="10">
    <location>
        <begin position="1616"/>
        <end position="1675"/>
    </location>
</feature>
<feature type="compositionally biased region" description="Acidic residues" evidence="10">
    <location>
        <begin position="1649"/>
        <end position="1664"/>
    </location>
</feature>
<dbReference type="InterPro" id="IPR013087">
    <property type="entry name" value="Znf_C2H2_type"/>
</dbReference>
<feature type="compositionally biased region" description="Basic and acidic residues" evidence="10">
    <location>
        <begin position="903"/>
        <end position="914"/>
    </location>
</feature>
<keyword evidence="6" id="KW-0805">Transcription regulation</keyword>
<evidence type="ECO:0000256" key="7">
    <source>
        <dbReference type="ARBA" id="ARBA00023163"/>
    </source>
</evidence>
<dbReference type="InterPro" id="IPR011011">
    <property type="entry name" value="Znf_FYVE_PHD"/>
</dbReference>
<evidence type="ECO:0000256" key="5">
    <source>
        <dbReference type="ARBA" id="ARBA00022833"/>
    </source>
</evidence>
<dbReference type="InterPro" id="IPR019786">
    <property type="entry name" value="Zinc_finger_PHD-type_CS"/>
</dbReference>
<protein>
    <submittedName>
        <fullName evidence="13">Putative misexpression suppressor of ras 4</fullName>
    </submittedName>
</protein>
<feature type="compositionally biased region" description="Low complexity" evidence="10">
    <location>
        <begin position="1037"/>
        <end position="1072"/>
    </location>
</feature>
<feature type="region of interest" description="Disordered" evidence="10">
    <location>
        <begin position="1003"/>
        <end position="1150"/>
    </location>
</feature>
<feature type="non-terminal residue" evidence="13">
    <location>
        <position position="1"/>
    </location>
</feature>
<feature type="region of interest" description="Disordered" evidence="10">
    <location>
        <begin position="1"/>
        <end position="109"/>
    </location>
</feature>
<comment type="subcellular location">
    <subcellularLocation>
        <location evidence="1">Nucleus</location>
    </subcellularLocation>
</comment>
<keyword evidence="4 9" id="KW-0863">Zinc-finger</keyword>
<dbReference type="GO" id="GO:0005654">
    <property type="term" value="C:nucleoplasm"/>
    <property type="evidence" value="ECO:0007669"/>
    <property type="project" value="TreeGrafter"/>
</dbReference>
<feature type="domain" description="C2H2-type" evidence="12">
    <location>
        <begin position="688"/>
        <end position="715"/>
    </location>
</feature>
<evidence type="ECO:0000256" key="9">
    <source>
        <dbReference type="PROSITE-ProRule" id="PRU00042"/>
    </source>
</evidence>
<dbReference type="PROSITE" id="PS00028">
    <property type="entry name" value="ZINC_FINGER_C2H2_1"/>
    <property type="match status" value="4"/>
</dbReference>
<accession>W4VR29</accession>
<evidence type="ECO:0000256" key="1">
    <source>
        <dbReference type="ARBA" id="ARBA00004123"/>
    </source>
</evidence>
<dbReference type="Gene3D" id="3.30.40.10">
    <property type="entry name" value="Zinc/RING finger domain, C3HC4 (zinc finger)"/>
    <property type="match status" value="1"/>
</dbReference>
<reference evidence="13" key="1">
    <citation type="journal article" date="2014" name="Insect Biochem. Mol. Biol.">
        <title>An insight into the sialome of the frog biting fly, Corethrella appendiculata.</title>
        <authorList>
            <person name="Ribeiro J.M.C."/>
            <person name="Chagas A.C."/>
            <person name="Pham V.M."/>
            <person name="Lounibos L.P."/>
            <person name="Calvo E."/>
        </authorList>
    </citation>
    <scope>NUCLEOTIDE SEQUENCE</scope>
    <source>
        <tissue evidence="13">Salivary glands</tissue>
    </source>
</reference>
<feature type="compositionally biased region" description="Acidic residues" evidence="10">
    <location>
        <begin position="300"/>
        <end position="321"/>
    </location>
</feature>
<keyword evidence="3" id="KW-0677">Repeat</keyword>
<feature type="compositionally biased region" description="Low complexity" evidence="10">
    <location>
        <begin position="1346"/>
        <end position="1361"/>
    </location>
</feature>
<feature type="compositionally biased region" description="Polar residues" evidence="10">
    <location>
        <begin position="766"/>
        <end position="783"/>
    </location>
</feature>
<dbReference type="GO" id="GO:0001227">
    <property type="term" value="F:DNA-binding transcription repressor activity, RNA polymerase II-specific"/>
    <property type="evidence" value="ECO:0007669"/>
    <property type="project" value="TreeGrafter"/>
</dbReference>
<organism evidence="13">
    <name type="scientific">Corethrella appendiculata</name>
    <dbReference type="NCBI Taxonomy" id="1370023"/>
    <lineage>
        <taxon>Eukaryota</taxon>
        <taxon>Metazoa</taxon>
        <taxon>Ecdysozoa</taxon>
        <taxon>Arthropoda</taxon>
        <taxon>Hexapoda</taxon>
        <taxon>Insecta</taxon>
        <taxon>Pterygota</taxon>
        <taxon>Neoptera</taxon>
        <taxon>Endopterygota</taxon>
        <taxon>Diptera</taxon>
        <taxon>Nematocera</taxon>
        <taxon>Culicoidea</taxon>
        <taxon>Chaoboridae</taxon>
        <taxon>Corethrella</taxon>
    </lineage>
</organism>
<evidence type="ECO:0000256" key="8">
    <source>
        <dbReference type="ARBA" id="ARBA00023242"/>
    </source>
</evidence>